<dbReference type="EMBL" id="JAGPXD010000002">
    <property type="protein sequence ID" value="KAH7368468.1"/>
    <property type="molecule type" value="Genomic_DNA"/>
</dbReference>
<evidence type="ECO:0000256" key="4">
    <source>
        <dbReference type="RuleBase" id="RU362121"/>
    </source>
</evidence>
<evidence type="ECO:0000256" key="5">
    <source>
        <dbReference type="SAM" id="MobiDB-lite"/>
    </source>
</evidence>
<feature type="compositionally biased region" description="Basic and acidic residues" evidence="5">
    <location>
        <begin position="55"/>
        <end position="78"/>
    </location>
</feature>
<proteinExistence type="inferred from homology"/>
<dbReference type="SMART" id="SM01117">
    <property type="entry name" value="Cyt-b5"/>
    <property type="match status" value="1"/>
</dbReference>
<dbReference type="PANTHER" id="PTHR46237">
    <property type="entry name" value="CYTOCHROME B5 REDUCTASE 4 FAMILY MEMBER"/>
    <property type="match status" value="1"/>
</dbReference>
<dbReference type="InterPro" id="IPR018506">
    <property type="entry name" value="Cyt_B5_heme-BS"/>
</dbReference>
<protein>
    <submittedName>
        <fullName evidence="7">Cytoplasm protein</fullName>
    </submittedName>
</protein>
<dbReference type="GO" id="GO:0020037">
    <property type="term" value="F:heme binding"/>
    <property type="evidence" value="ECO:0007669"/>
    <property type="project" value="UniProtKB-UniRule"/>
</dbReference>
<dbReference type="InterPro" id="IPR001199">
    <property type="entry name" value="Cyt_B5-like_heme/steroid-bd"/>
</dbReference>
<feature type="compositionally biased region" description="Pro residues" evidence="5">
    <location>
        <begin position="153"/>
        <end position="170"/>
    </location>
</feature>
<dbReference type="PANTHER" id="PTHR46237:SF1">
    <property type="entry name" value="CYTOCHROME B5 REDUCTASE 4"/>
    <property type="match status" value="1"/>
</dbReference>
<dbReference type="GO" id="GO:0005737">
    <property type="term" value="C:cytoplasm"/>
    <property type="evidence" value="ECO:0007669"/>
    <property type="project" value="TreeGrafter"/>
</dbReference>
<feature type="domain" description="Cytochrome b5 heme-binding" evidence="6">
    <location>
        <begin position="269"/>
        <end position="347"/>
    </location>
</feature>
<name>A0A8K0TLC2_9PEZI</name>
<dbReference type="Proteomes" id="UP000813385">
    <property type="component" value="Unassembled WGS sequence"/>
</dbReference>
<evidence type="ECO:0000256" key="2">
    <source>
        <dbReference type="ARBA" id="ARBA00022723"/>
    </source>
</evidence>
<keyword evidence="3 4" id="KW-0408">Iron</keyword>
<keyword evidence="2 4" id="KW-0479">Metal-binding</keyword>
<dbReference type="InterPro" id="IPR036400">
    <property type="entry name" value="Cyt_B5-like_heme/steroid_sf"/>
</dbReference>
<comment type="caution">
    <text evidence="7">The sequence shown here is derived from an EMBL/GenBank/DDBJ whole genome shotgun (WGS) entry which is preliminary data.</text>
</comment>
<dbReference type="SUPFAM" id="SSF55856">
    <property type="entry name" value="Cytochrome b5-like heme/steroid binding domain"/>
    <property type="match status" value="1"/>
</dbReference>
<feature type="compositionally biased region" description="Low complexity" evidence="5">
    <location>
        <begin position="129"/>
        <end position="144"/>
    </location>
</feature>
<dbReference type="InterPro" id="IPR051872">
    <property type="entry name" value="Cytochrome_b5/Flavoprotein_Rdt"/>
</dbReference>
<reference evidence="7" key="1">
    <citation type="journal article" date="2021" name="Nat. Commun.">
        <title>Genetic determinants of endophytism in the Arabidopsis root mycobiome.</title>
        <authorList>
            <person name="Mesny F."/>
            <person name="Miyauchi S."/>
            <person name="Thiergart T."/>
            <person name="Pickel B."/>
            <person name="Atanasova L."/>
            <person name="Karlsson M."/>
            <person name="Huettel B."/>
            <person name="Barry K.W."/>
            <person name="Haridas S."/>
            <person name="Chen C."/>
            <person name="Bauer D."/>
            <person name="Andreopoulos W."/>
            <person name="Pangilinan J."/>
            <person name="LaButti K."/>
            <person name="Riley R."/>
            <person name="Lipzen A."/>
            <person name="Clum A."/>
            <person name="Drula E."/>
            <person name="Henrissat B."/>
            <person name="Kohler A."/>
            <person name="Grigoriev I.V."/>
            <person name="Martin F.M."/>
            <person name="Hacquard S."/>
        </authorList>
    </citation>
    <scope>NUCLEOTIDE SEQUENCE</scope>
    <source>
        <strain evidence="7">MPI-CAGE-AT-0016</strain>
    </source>
</reference>
<evidence type="ECO:0000256" key="1">
    <source>
        <dbReference type="ARBA" id="ARBA00022617"/>
    </source>
</evidence>
<evidence type="ECO:0000259" key="6">
    <source>
        <dbReference type="PROSITE" id="PS50255"/>
    </source>
</evidence>
<gene>
    <name evidence="7" type="ORF">B0T11DRAFT_64384</name>
</gene>
<feature type="compositionally biased region" description="Low complexity" evidence="5">
    <location>
        <begin position="209"/>
        <end position="222"/>
    </location>
</feature>
<accession>A0A8K0TLC2</accession>
<dbReference type="PROSITE" id="PS00191">
    <property type="entry name" value="CYTOCHROME_B5_1"/>
    <property type="match status" value="1"/>
</dbReference>
<keyword evidence="8" id="KW-1185">Reference proteome</keyword>
<evidence type="ECO:0000256" key="3">
    <source>
        <dbReference type="ARBA" id="ARBA00023004"/>
    </source>
</evidence>
<feature type="region of interest" description="Disordered" evidence="5">
    <location>
        <begin position="37"/>
        <end position="248"/>
    </location>
</feature>
<evidence type="ECO:0000313" key="8">
    <source>
        <dbReference type="Proteomes" id="UP000813385"/>
    </source>
</evidence>
<dbReference type="AlphaFoldDB" id="A0A8K0TLC2"/>
<keyword evidence="1 4" id="KW-0349">Heme</keyword>
<dbReference type="Pfam" id="PF00173">
    <property type="entry name" value="Cyt-b5"/>
    <property type="match status" value="1"/>
</dbReference>
<sequence>MGYVGYSLIVASVVWVIVAQPPWIHPYLPPFLLSAQNQPTPTPERRAAPSLNGVADKEERHVEEETAKGPTIHVEEHVSMPPPPTMRRPEPPTIAEPDSAEEEEHATPKAKTRADMPPVPSFALSTDDSPSAPAISAPAPAINPTLSSTPSVMAPPPFPGRATPSRPPQTSPFLANSPQVARDPSMAPPKRTSPFLANSPQVARGSSLPIPNRGGPSSSSSLAPPPTHSQAPQKPSRKVLLTPGHSPLDWARISGPNADLRNLPSDTPYLKVTPSMLKHYNGRKGKDAWTALGGRVYNITPYVPYHPGGGPELLRCAGRDGTKLFGEVHPWVNYETMLTACLVGLLVPEEEAVNKQSKMDEMD</sequence>
<feature type="compositionally biased region" description="Pro residues" evidence="5">
    <location>
        <begin position="80"/>
        <end position="94"/>
    </location>
</feature>
<dbReference type="FunFam" id="3.10.120.10:FF:000001">
    <property type="entry name" value="Cytochrome b5 reductase 4"/>
    <property type="match status" value="1"/>
</dbReference>
<dbReference type="GO" id="GO:0046872">
    <property type="term" value="F:metal ion binding"/>
    <property type="evidence" value="ECO:0007669"/>
    <property type="project" value="UniProtKB-UniRule"/>
</dbReference>
<evidence type="ECO:0000313" key="7">
    <source>
        <dbReference type="EMBL" id="KAH7368468.1"/>
    </source>
</evidence>
<dbReference type="Gene3D" id="3.10.120.10">
    <property type="entry name" value="Cytochrome b5-like heme/steroid binding domain"/>
    <property type="match status" value="1"/>
</dbReference>
<organism evidence="7 8">
    <name type="scientific">Plectosphaerella cucumerina</name>
    <dbReference type="NCBI Taxonomy" id="40658"/>
    <lineage>
        <taxon>Eukaryota</taxon>
        <taxon>Fungi</taxon>
        <taxon>Dikarya</taxon>
        <taxon>Ascomycota</taxon>
        <taxon>Pezizomycotina</taxon>
        <taxon>Sordariomycetes</taxon>
        <taxon>Hypocreomycetidae</taxon>
        <taxon>Glomerellales</taxon>
        <taxon>Plectosphaerellaceae</taxon>
        <taxon>Plectosphaerella</taxon>
    </lineage>
</organism>
<comment type="similarity">
    <text evidence="4">Belongs to the cytochrome b5 family.</text>
</comment>
<dbReference type="OrthoDB" id="432299at2759"/>
<dbReference type="PROSITE" id="PS50255">
    <property type="entry name" value="CYTOCHROME_B5_2"/>
    <property type="match status" value="1"/>
</dbReference>
<dbReference type="GO" id="GO:0004128">
    <property type="term" value="F:cytochrome-b5 reductase activity, acting on NAD(P)H"/>
    <property type="evidence" value="ECO:0007669"/>
    <property type="project" value="TreeGrafter"/>
</dbReference>